<dbReference type="Proteomes" id="UP001501444">
    <property type="component" value="Unassembled WGS sequence"/>
</dbReference>
<organism evidence="1 2">
    <name type="scientific">Dactylosporangium salmoneum</name>
    <dbReference type="NCBI Taxonomy" id="53361"/>
    <lineage>
        <taxon>Bacteria</taxon>
        <taxon>Bacillati</taxon>
        <taxon>Actinomycetota</taxon>
        <taxon>Actinomycetes</taxon>
        <taxon>Micromonosporales</taxon>
        <taxon>Micromonosporaceae</taxon>
        <taxon>Dactylosporangium</taxon>
    </lineage>
</organism>
<dbReference type="InterPro" id="IPR025683">
    <property type="entry name" value="Protein_beta"/>
</dbReference>
<dbReference type="Pfam" id="PF14350">
    <property type="entry name" value="Beta_protein"/>
    <property type="match status" value="1"/>
</dbReference>
<evidence type="ECO:0008006" key="3">
    <source>
        <dbReference type="Google" id="ProtNLM"/>
    </source>
</evidence>
<keyword evidence="2" id="KW-1185">Reference proteome</keyword>
<evidence type="ECO:0000313" key="2">
    <source>
        <dbReference type="Proteomes" id="UP001501444"/>
    </source>
</evidence>
<reference evidence="2" key="1">
    <citation type="journal article" date="2019" name="Int. J. Syst. Evol. Microbiol.">
        <title>The Global Catalogue of Microorganisms (GCM) 10K type strain sequencing project: providing services to taxonomists for standard genome sequencing and annotation.</title>
        <authorList>
            <consortium name="The Broad Institute Genomics Platform"/>
            <consortium name="The Broad Institute Genome Sequencing Center for Infectious Disease"/>
            <person name="Wu L."/>
            <person name="Ma J."/>
        </authorList>
    </citation>
    <scope>NUCLEOTIDE SEQUENCE [LARGE SCALE GENOMIC DNA]</scope>
    <source>
        <strain evidence="2">JCM 3272</strain>
    </source>
</reference>
<comment type="caution">
    <text evidence="1">The sequence shown here is derived from an EMBL/GenBank/DDBJ whole genome shotgun (WGS) entry which is preliminary data.</text>
</comment>
<proteinExistence type="predicted"/>
<dbReference type="EMBL" id="BAAARV010000078">
    <property type="protein sequence ID" value="GAA2375166.1"/>
    <property type="molecule type" value="Genomic_DNA"/>
</dbReference>
<protein>
    <recommendedName>
        <fullName evidence="3">T4 beta protein</fullName>
    </recommendedName>
</protein>
<evidence type="ECO:0000313" key="1">
    <source>
        <dbReference type="EMBL" id="GAA2375166.1"/>
    </source>
</evidence>
<sequence>MYMPVLKGREGEFTAISNLTDDLIPHLLPIMEVQPTGKGPAKDTWDFTVKVRDRLPCNLLIAVDVRYLADPPSNVRRPLQSIAADLDALKVPMLPVVHLQDSRDRMTDVGDAAELHCGRAVLRLGSEVVDPDDEDAERMLNKIRKDAGLTPEQCDLVIDMFEMRSERDLTRAEPIARKCLAWAQRRPWRSIAVAAGAMPDSMSHLPPRTASPIRRWDIALWQRVQEEAIHYGDYAIAHPRMTGKGWRPGPNLRYTADDSWWIYRWPDRDANAAMHELCDALISSDHWPSNGATFSWGDEEIARRARDGSRPGNPTNWRAWGTSHHLVHVIDQLNRLET</sequence>
<gene>
    <name evidence="1" type="ORF">GCM10010170_078550</name>
</gene>
<name>A0ABP5UDF5_9ACTN</name>
<accession>A0ABP5UDF5</accession>